<sequence>MSIINMTCGQIQTAVGFVYVILQTLNDPDCEQSWYSKDKRLLADPSDPETLMNPVISVSSDRLVTSYCVDELHHEIQCHSERIIHETVFKVRNDTDSSGGPTQTPDSHHLWWILALFFIMILAFLCFLLHKRIFRYFLKAETYVHCSDSEIRDPEPAVQKKLRSDESDSLNHTESEQINGSCPEDHPVITLNVIH</sequence>
<dbReference type="EMBL" id="JAWDJR010000003">
    <property type="protein sequence ID" value="KAK9978912.1"/>
    <property type="molecule type" value="Genomic_DNA"/>
</dbReference>
<feature type="compositionally biased region" description="Basic and acidic residues" evidence="1">
    <location>
        <begin position="162"/>
        <end position="175"/>
    </location>
</feature>
<accession>A0AAW2AZC5</accession>
<feature type="region of interest" description="Disordered" evidence="1">
    <location>
        <begin position="155"/>
        <end position="182"/>
    </location>
</feature>
<name>A0AAW2AZC5_CULAL</name>
<evidence type="ECO:0000313" key="4">
    <source>
        <dbReference type="Proteomes" id="UP001479290"/>
    </source>
</evidence>
<comment type="caution">
    <text evidence="3">The sequence shown here is derived from an EMBL/GenBank/DDBJ whole genome shotgun (WGS) entry which is preliminary data.</text>
</comment>
<evidence type="ECO:0000256" key="2">
    <source>
        <dbReference type="SAM" id="Phobius"/>
    </source>
</evidence>
<keyword evidence="2" id="KW-1133">Transmembrane helix</keyword>
<reference evidence="3 4" key="1">
    <citation type="submission" date="2024-05" db="EMBL/GenBank/DDBJ databases">
        <title>A high-quality chromosomal-level genome assembly of Topmouth culter (Culter alburnus).</title>
        <authorList>
            <person name="Zhao H."/>
        </authorList>
    </citation>
    <scope>NUCLEOTIDE SEQUENCE [LARGE SCALE GENOMIC DNA]</scope>
    <source>
        <strain evidence="3">CATC2023</strain>
        <tissue evidence="3">Muscle</tissue>
    </source>
</reference>
<gene>
    <name evidence="3" type="ORF">ABG768_020648</name>
</gene>
<evidence type="ECO:0000256" key="1">
    <source>
        <dbReference type="SAM" id="MobiDB-lite"/>
    </source>
</evidence>
<proteinExistence type="predicted"/>
<protein>
    <submittedName>
        <fullName evidence="3">Uncharacterized protein</fullName>
    </submittedName>
</protein>
<organism evidence="3 4">
    <name type="scientific">Culter alburnus</name>
    <name type="common">Topmouth culter</name>
    <dbReference type="NCBI Taxonomy" id="194366"/>
    <lineage>
        <taxon>Eukaryota</taxon>
        <taxon>Metazoa</taxon>
        <taxon>Chordata</taxon>
        <taxon>Craniata</taxon>
        <taxon>Vertebrata</taxon>
        <taxon>Euteleostomi</taxon>
        <taxon>Actinopterygii</taxon>
        <taxon>Neopterygii</taxon>
        <taxon>Teleostei</taxon>
        <taxon>Ostariophysi</taxon>
        <taxon>Cypriniformes</taxon>
        <taxon>Xenocyprididae</taxon>
        <taxon>Xenocypridinae</taxon>
        <taxon>Culter</taxon>
    </lineage>
</organism>
<evidence type="ECO:0000313" key="3">
    <source>
        <dbReference type="EMBL" id="KAK9978912.1"/>
    </source>
</evidence>
<feature type="transmembrane region" description="Helical" evidence="2">
    <location>
        <begin position="110"/>
        <end position="129"/>
    </location>
</feature>
<keyword evidence="2" id="KW-0472">Membrane</keyword>
<keyword evidence="2" id="KW-0812">Transmembrane</keyword>
<dbReference type="AlphaFoldDB" id="A0AAW2AZC5"/>
<dbReference type="Proteomes" id="UP001479290">
    <property type="component" value="Unassembled WGS sequence"/>
</dbReference>
<keyword evidence="4" id="KW-1185">Reference proteome</keyword>